<evidence type="ECO:0000313" key="3">
    <source>
        <dbReference type="Proteomes" id="UP000095454"/>
    </source>
</evidence>
<accession>A0A174IZR5</accession>
<name>A0A174IZR5_9ACTN</name>
<feature type="transmembrane region" description="Helical" evidence="1">
    <location>
        <begin position="90"/>
        <end position="106"/>
    </location>
</feature>
<reference evidence="2 3" key="1">
    <citation type="submission" date="2015-09" db="EMBL/GenBank/DDBJ databases">
        <authorList>
            <consortium name="Pathogen Informatics"/>
        </authorList>
    </citation>
    <scope>NUCLEOTIDE SEQUENCE [LARGE SCALE GENOMIC DNA]</scope>
    <source>
        <strain evidence="2 3">2789STDY5834902</strain>
    </source>
</reference>
<dbReference type="InterPro" id="IPR008407">
    <property type="entry name" value="Brnchd-chn_aa_trnsp_AzlD"/>
</dbReference>
<dbReference type="AlphaFoldDB" id="A0A174IZR5"/>
<dbReference type="Pfam" id="PF05437">
    <property type="entry name" value="AzlD"/>
    <property type="match status" value="1"/>
</dbReference>
<evidence type="ECO:0000256" key="1">
    <source>
        <dbReference type="SAM" id="Phobius"/>
    </source>
</evidence>
<protein>
    <submittedName>
        <fullName evidence="2">Predicted membrane protein</fullName>
    </submittedName>
</protein>
<dbReference type="RefSeq" id="WP_055250650.1">
    <property type="nucleotide sequence ID" value="NZ_CABIXX010000005.1"/>
</dbReference>
<organism evidence="2 3">
    <name type="scientific">Collinsella aerofaciens</name>
    <dbReference type="NCBI Taxonomy" id="74426"/>
    <lineage>
        <taxon>Bacteria</taxon>
        <taxon>Bacillati</taxon>
        <taxon>Actinomycetota</taxon>
        <taxon>Coriobacteriia</taxon>
        <taxon>Coriobacteriales</taxon>
        <taxon>Coriobacteriaceae</taxon>
        <taxon>Collinsella</taxon>
    </lineage>
</organism>
<keyword evidence="1" id="KW-1133">Transmembrane helix</keyword>
<feature type="transmembrane region" description="Helical" evidence="1">
    <location>
        <begin position="65"/>
        <end position="85"/>
    </location>
</feature>
<feature type="transmembrane region" description="Helical" evidence="1">
    <location>
        <begin position="6"/>
        <end position="28"/>
    </location>
</feature>
<sequence>MPVNEFLVLWLSSWAAIAFFRIAPAFALRGRALSPRVTEALSYIPPAAFAALVANDLISPGAFDAGLWQGLIPWIAAVGVVAVAIKTKSMLWCCVSGIVFYIVLSFI</sequence>
<keyword evidence="1" id="KW-0472">Membrane</keyword>
<evidence type="ECO:0000313" key="2">
    <source>
        <dbReference type="EMBL" id="CUO90329.1"/>
    </source>
</evidence>
<proteinExistence type="predicted"/>
<dbReference type="EMBL" id="CZAQ01000005">
    <property type="protein sequence ID" value="CUO90329.1"/>
    <property type="molecule type" value="Genomic_DNA"/>
</dbReference>
<dbReference type="Proteomes" id="UP000095454">
    <property type="component" value="Unassembled WGS sequence"/>
</dbReference>
<keyword evidence="1" id="KW-0812">Transmembrane</keyword>
<gene>
    <name evidence="2" type="ORF">ERS852514_00447</name>
</gene>